<evidence type="ECO:0000256" key="2">
    <source>
        <dbReference type="ARBA" id="ARBA00022679"/>
    </source>
</evidence>
<accession>A0AA37JRP0</accession>
<dbReference type="PANTHER" id="PTHR34106:SF5">
    <property type="entry name" value="GLYCOSIDASE"/>
    <property type="match status" value="1"/>
</dbReference>
<dbReference type="InterPro" id="IPR007184">
    <property type="entry name" value="Mannoside_phosphorylase"/>
</dbReference>
<dbReference type="GO" id="GO:0016757">
    <property type="term" value="F:glycosyltransferase activity"/>
    <property type="evidence" value="ECO:0007669"/>
    <property type="project" value="UniProtKB-KW"/>
</dbReference>
<keyword evidence="1" id="KW-0328">Glycosyltransferase</keyword>
<reference evidence="5" key="1">
    <citation type="submission" date="2022-01" db="EMBL/GenBank/DDBJ databases">
        <title>Novel bile acid biosynthetic pathways are enriched in the microbiome of centenarians.</title>
        <authorList>
            <person name="Sato Y."/>
            <person name="Atarashi K."/>
            <person name="Plichta R.D."/>
            <person name="Arai Y."/>
            <person name="Sasajima S."/>
            <person name="Kearney M.S."/>
            <person name="Suda W."/>
            <person name="Takeshita K."/>
            <person name="Sasaki T."/>
            <person name="Okamoto S."/>
            <person name="Skelly N.A."/>
            <person name="Okamura Y."/>
            <person name="Vlamakis H."/>
            <person name="Li Y."/>
            <person name="Tanoue T."/>
            <person name="Takei H."/>
            <person name="Nittono H."/>
            <person name="Narushima S."/>
            <person name="Irie J."/>
            <person name="Itoh H."/>
            <person name="Moriya K."/>
            <person name="Sugiura Y."/>
            <person name="Suematsu M."/>
            <person name="Moritoki N."/>
            <person name="Shibata S."/>
            <person name="Littman R.D."/>
            <person name="Fischbach A.M."/>
            <person name="Uwamino Y."/>
            <person name="Inoue T."/>
            <person name="Honda A."/>
            <person name="Hattori M."/>
            <person name="Murai T."/>
            <person name="Xavier J.R."/>
            <person name="Hirose N."/>
            <person name="Honda K."/>
        </authorList>
    </citation>
    <scope>NUCLEOTIDE SEQUENCE</scope>
    <source>
        <strain evidence="5">CE91-St12</strain>
    </source>
</reference>
<dbReference type="Proteomes" id="UP001055048">
    <property type="component" value="Unassembled WGS sequence"/>
</dbReference>
<dbReference type="Gene3D" id="2.115.10.20">
    <property type="entry name" value="Glycosyl hydrolase domain, family 43"/>
    <property type="match status" value="1"/>
</dbReference>
<evidence type="ECO:0000256" key="4">
    <source>
        <dbReference type="SAM" id="SignalP"/>
    </source>
</evidence>
<evidence type="ECO:0000256" key="1">
    <source>
        <dbReference type="ARBA" id="ARBA00022676"/>
    </source>
</evidence>
<dbReference type="AlphaFoldDB" id="A0AA37JRP0"/>
<evidence type="ECO:0000313" key="6">
    <source>
        <dbReference type="Proteomes" id="UP001055048"/>
    </source>
</evidence>
<keyword evidence="2" id="KW-0808">Transferase</keyword>
<keyword evidence="4" id="KW-0732">Signal</keyword>
<dbReference type="InterPro" id="IPR023296">
    <property type="entry name" value="Glyco_hydro_beta-prop_sf"/>
</dbReference>
<gene>
    <name evidence="5" type="ORF">CE91St12_10060</name>
</gene>
<evidence type="ECO:0000313" key="5">
    <source>
        <dbReference type="EMBL" id="GKH12796.1"/>
    </source>
</evidence>
<evidence type="ECO:0008006" key="7">
    <source>
        <dbReference type="Google" id="ProtNLM"/>
    </source>
</evidence>
<dbReference type="Pfam" id="PF04041">
    <property type="entry name" value="Glyco_hydro_130"/>
    <property type="match status" value="1"/>
</dbReference>
<sequence>MKAMNRIKLMIGLVGGLLLGSLPASSSSGDTDKKQPEGWVIGPFRRPEGVNPVLVPQPTAFHCPMRKEQVKWEESDVFNPAATVKDGKIVVLYRAEDNSAQGIGKRTSRIGYAESKDGMIMKRMDSPVLFPGGDEFEGIECPGGCEDPRVAMTEEGLYVMLYTAWNRKTPRLAVATSRDLKHWTKHGLAFEKAYGGRFARIATKSASVLTKVKGGKLVIDKVEGKYFMYWGEYAVHAAISDNLTDWYPVLDANNELLKIARPRNGYFDSQMTECGPPAVRTKQGIVLLYNGKNDKKRGDARYPAGAYCAGQLLLDSNDPYKVLGRLDTPFFQPEAPFEKSGQYKDGTVFIEGLVYYKKKLYLYYGCADSQVSVAVCDDVEKLLKVQR</sequence>
<dbReference type="PANTHER" id="PTHR34106">
    <property type="entry name" value="GLYCOSIDASE"/>
    <property type="match status" value="1"/>
</dbReference>
<comment type="similarity">
    <text evidence="3">Belongs to the glycosyl hydrolase 130 family.</text>
</comment>
<dbReference type="PIRSF" id="PIRSF016202">
    <property type="entry name" value="PH1107"/>
    <property type="match status" value="1"/>
</dbReference>
<comment type="caution">
    <text evidence="5">The sequence shown here is derived from an EMBL/GenBank/DDBJ whole genome shotgun (WGS) entry which is preliminary data.</text>
</comment>
<feature type="chain" id="PRO_5041234530" description="Beta-1,4-mannooligosaccharide phosphorylase" evidence="4">
    <location>
        <begin position="27"/>
        <end position="387"/>
    </location>
</feature>
<evidence type="ECO:0000256" key="3">
    <source>
        <dbReference type="ARBA" id="ARBA00024356"/>
    </source>
</evidence>
<proteinExistence type="inferred from homology"/>
<name>A0AA37JRP0_BACUN</name>
<protein>
    <recommendedName>
        <fullName evidence="7">Beta-1,4-mannooligosaccharide phosphorylase</fullName>
    </recommendedName>
</protein>
<dbReference type="CDD" id="cd18610">
    <property type="entry name" value="GH130_BT3780-like"/>
    <property type="match status" value="1"/>
</dbReference>
<organism evidence="5 6">
    <name type="scientific">Bacteroides uniformis</name>
    <dbReference type="NCBI Taxonomy" id="820"/>
    <lineage>
        <taxon>Bacteria</taxon>
        <taxon>Pseudomonadati</taxon>
        <taxon>Bacteroidota</taxon>
        <taxon>Bacteroidia</taxon>
        <taxon>Bacteroidales</taxon>
        <taxon>Bacteroidaceae</taxon>
        <taxon>Bacteroides</taxon>
    </lineage>
</organism>
<feature type="signal peptide" evidence="4">
    <location>
        <begin position="1"/>
        <end position="26"/>
    </location>
</feature>
<dbReference type="SUPFAM" id="SSF75005">
    <property type="entry name" value="Arabinanase/levansucrase/invertase"/>
    <property type="match status" value="1"/>
</dbReference>
<dbReference type="EMBL" id="BQNL01000001">
    <property type="protein sequence ID" value="GKH12796.1"/>
    <property type="molecule type" value="Genomic_DNA"/>
</dbReference>